<dbReference type="Proteomes" id="UP000199634">
    <property type="component" value="Unassembled WGS sequence"/>
</dbReference>
<keyword evidence="1" id="KW-0732">Signal</keyword>
<sequence>MKKTFPFLVFLLSNFCLAQSSYKKVSEKDFYKYVVDKNTYQHWGILRENTTIPKFVKTAHGIGYSIEINGNDTIRTPTNNKRYNLEILIKELLLDKNLKKLKMKGQILGAWSSVTPEEFDVFIGIRKDTIIEYFMHSMPPSPIIVKGKVMDSISIGTKETFYLQDAKQFSVYRQNSKILFKGFNKMIFNIDEIIDEKSILVFALSHEYVLIYEVGKLLKV</sequence>
<accession>A0A1H6MRF9</accession>
<gene>
    <name evidence="2" type="ORF">SAMN02927937_02724</name>
</gene>
<dbReference type="STRING" id="1159016.SAMN02927937_02724"/>
<proteinExistence type="predicted"/>
<feature type="chain" id="PRO_5011508170" evidence="1">
    <location>
        <begin position="19"/>
        <end position="220"/>
    </location>
</feature>
<feature type="signal peptide" evidence="1">
    <location>
        <begin position="1"/>
        <end position="18"/>
    </location>
</feature>
<evidence type="ECO:0000313" key="2">
    <source>
        <dbReference type="EMBL" id="SEI01224.1"/>
    </source>
</evidence>
<reference evidence="2 3" key="1">
    <citation type="submission" date="2016-10" db="EMBL/GenBank/DDBJ databases">
        <authorList>
            <person name="de Groot N.N."/>
        </authorList>
    </citation>
    <scope>NUCLEOTIDE SEQUENCE [LARGE SCALE GENOMIC DNA]</scope>
    <source>
        <strain evidence="2 3">CGMCC 1.10825</strain>
    </source>
</reference>
<dbReference type="AlphaFoldDB" id="A0A1H6MRF9"/>
<name>A0A1H6MRF9_9FLAO</name>
<organism evidence="2 3">
    <name type="scientific">Paenimyroides marinum</name>
    <dbReference type="NCBI Taxonomy" id="1159016"/>
    <lineage>
        <taxon>Bacteria</taxon>
        <taxon>Pseudomonadati</taxon>
        <taxon>Bacteroidota</taxon>
        <taxon>Flavobacteriia</taxon>
        <taxon>Flavobacteriales</taxon>
        <taxon>Flavobacteriaceae</taxon>
        <taxon>Paenimyroides</taxon>
    </lineage>
</organism>
<evidence type="ECO:0000313" key="3">
    <source>
        <dbReference type="Proteomes" id="UP000199634"/>
    </source>
</evidence>
<evidence type="ECO:0000256" key="1">
    <source>
        <dbReference type="SAM" id="SignalP"/>
    </source>
</evidence>
<keyword evidence="3" id="KW-1185">Reference proteome</keyword>
<protein>
    <submittedName>
        <fullName evidence="2">Uncharacterized protein</fullName>
    </submittedName>
</protein>
<dbReference type="EMBL" id="FNXE01000058">
    <property type="protein sequence ID" value="SEI01224.1"/>
    <property type="molecule type" value="Genomic_DNA"/>
</dbReference>
<dbReference type="OrthoDB" id="1429559at2"/>
<dbReference type="RefSeq" id="WP_091102358.1">
    <property type="nucleotide sequence ID" value="NZ_FNXE01000058.1"/>
</dbReference>